<feature type="transmembrane region" description="Helical" evidence="2">
    <location>
        <begin position="6"/>
        <end position="23"/>
    </location>
</feature>
<name>A0A2A9NJT4_9AGAR</name>
<reference evidence="3 4" key="1">
    <citation type="submission" date="2014-02" db="EMBL/GenBank/DDBJ databases">
        <title>Transposable element dynamics among asymbiotic and ectomycorrhizal Amanita fungi.</title>
        <authorList>
            <consortium name="DOE Joint Genome Institute"/>
            <person name="Hess J."/>
            <person name="Skrede I."/>
            <person name="Wolfe B."/>
            <person name="LaButti K."/>
            <person name="Ohm R.A."/>
            <person name="Grigoriev I.V."/>
            <person name="Pringle A."/>
        </authorList>
    </citation>
    <scope>NUCLEOTIDE SEQUENCE [LARGE SCALE GENOMIC DNA]</scope>
    <source>
        <strain evidence="3 4">SKay4041</strain>
    </source>
</reference>
<protein>
    <submittedName>
        <fullName evidence="3">Uncharacterized protein</fullName>
    </submittedName>
</protein>
<keyword evidence="4" id="KW-1185">Reference proteome</keyword>
<dbReference type="EMBL" id="KZ302084">
    <property type="protein sequence ID" value="PFH47933.1"/>
    <property type="molecule type" value="Genomic_DNA"/>
</dbReference>
<organism evidence="3 4">
    <name type="scientific">Amanita thiersii Skay4041</name>
    <dbReference type="NCBI Taxonomy" id="703135"/>
    <lineage>
        <taxon>Eukaryota</taxon>
        <taxon>Fungi</taxon>
        <taxon>Dikarya</taxon>
        <taxon>Basidiomycota</taxon>
        <taxon>Agaricomycotina</taxon>
        <taxon>Agaricomycetes</taxon>
        <taxon>Agaricomycetidae</taxon>
        <taxon>Agaricales</taxon>
        <taxon>Pluteineae</taxon>
        <taxon>Amanitaceae</taxon>
        <taxon>Amanita</taxon>
    </lineage>
</organism>
<dbReference type="AlphaFoldDB" id="A0A2A9NJT4"/>
<proteinExistence type="predicted"/>
<feature type="compositionally biased region" description="Polar residues" evidence="1">
    <location>
        <begin position="109"/>
        <end position="118"/>
    </location>
</feature>
<feature type="region of interest" description="Disordered" evidence="1">
    <location>
        <begin position="88"/>
        <end position="188"/>
    </location>
</feature>
<evidence type="ECO:0000313" key="4">
    <source>
        <dbReference type="Proteomes" id="UP000242287"/>
    </source>
</evidence>
<gene>
    <name evidence="3" type="ORF">AMATHDRAFT_49922</name>
</gene>
<evidence type="ECO:0000256" key="2">
    <source>
        <dbReference type="SAM" id="Phobius"/>
    </source>
</evidence>
<keyword evidence="2" id="KW-1133">Transmembrane helix</keyword>
<feature type="compositionally biased region" description="Basic and acidic residues" evidence="1">
    <location>
        <begin position="147"/>
        <end position="164"/>
    </location>
</feature>
<feature type="compositionally biased region" description="Polar residues" evidence="1">
    <location>
        <begin position="165"/>
        <end position="176"/>
    </location>
</feature>
<dbReference type="Proteomes" id="UP000242287">
    <property type="component" value="Unassembled WGS sequence"/>
</dbReference>
<sequence length="188" mass="21164">MHVYSIIVSAVMLVGIVNGLLLHQEEREGVPSFPGRQSFRALDDSNVTHLLAQQYCQNCQLSRRELAHQPLIEQQEADKDISEAARTLSGIREKEAQRKRLRESEEKASQSQGDQGSQRAHGYNLRKQGRYGTSTHSGALEAVETLSGKREKGAQWKGLRKSEEQASQGQEDQGSQRAHRYNLRKKGQ</sequence>
<evidence type="ECO:0000313" key="3">
    <source>
        <dbReference type="EMBL" id="PFH47933.1"/>
    </source>
</evidence>
<feature type="compositionally biased region" description="Basic and acidic residues" evidence="1">
    <location>
        <begin position="91"/>
        <end position="108"/>
    </location>
</feature>
<evidence type="ECO:0000256" key="1">
    <source>
        <dbReference type="SAM" id="MobiDB-lite"/>
    </source>
</evidence>
<accession>A0A2A9NJT4</accession>
<keyword evidence="2" id="KW-0472">Membrane</keyword>
<feature type="compositionally biased region" description="Basic residues" evidence="1">
    <location>
        <begin position="177"/>
        <end position="188"/>
    </location>
</feature>
<keyword evidence="2" id="KW-0812">Transmembrane</keyword>